<reference evidence="2 3" key="1">
    <citation type="submission" date="2017-04" db="EMBL/GenBank/DDBJ databases">
        <title>Bacillus krulwichiae AM31D Genome sequencing and assembly.</title>
        <authorList>
            <person name="Krulwich T.A."/>
            <person name="Anastor L."/>
            <person name="Ehrlich R."/>
            <person name="Ehrlich G.D."/>
            <person name="Janto B."/>
        </authorList>
    </citation>
    <scope>NUCLEOTIDE SEQUENCE [LARGE SCALE GENOMIC DNA]</scope>
    <source>
        <strain evidence="2 3">AM31D</strain>
    </source>
</reference>
<organism evidence="2 3">
    <name type="scientific">Halalkalibacter krulwichiae</name>
    <dbReference type="NCBI Taxonomy" id="199441"/>
    <lineage>
        <taxon>Bacteria</taxon>
        <taxon>Bacillati</taxon>
        <taxon>Bacillota</taxon>
        <taxon>Bacilli</taxon>
        <taxon>Bacillales</taxon>
        <taxon>Bacillaceae</taxon>
        <taxon>Halalkalibacter</taxon>
    </lineage>
</organism>
<dbReference type="InterPro" id="IPR025006">
    <property type="entry name" value="DUF3900"/>
</dbReference>
<name>A0A1X9MEX5_9BACI</name>
<dbReference type="Pfam" id="PF13037">
    <property type="entry name" value="DUF3898"/>
    <property type="match status" value="1"/>
</dbReference>
<gene>
    <name evidence="2" type="ORF">BkAM31D_12995</name>
</gene>
<protein>
    <recommendedName>
        <fullName evidence="1">DUF3898 domain-containing protein</fullName>
    </recommendedName>
</protein>
<accession>A0A1X9MEX5</accession>
<proteinExistence type="predicted"/>
<dbReference type="Pfam" id="PF13039">
    <property type="entry name" value="DUF3900"/>
    <property type="match status" value="1"/>
</dbReference>
<evidence type="ECO:0000313" key="3">
    <source>
        <dbReference type="Proteomes" id="UP000193006"/>
    </source>
</evidence>
<dbReference type="InterPro" id="IPR025012">
    <property type="entry name" value="DUF3898"/>
</dbReference>
<dbReference type="Proteomes" id="UP000193006">
    <property type="component" value="Chromosome"/>
</dbReference>
<dbReference type="EMBL" id="CP020814">
    <property type="protein sequence ID" value="ARK30673.1"/>
    <property type="molecule type" value="Genomic_DNA"/>
</dbReference>
<dbReference type="AlphaFoldDB" id="A0A1X9MEX5"/>
<keyword evidence="3" id="KW-1185">Reference proteome</keyword>
<feature type="domain" description="DUF3898" evidence="1">
    <location>
        <begin position="286"/>
        <end position="374"/>
    </location>
</feature>
<evidence type="ECO:0000259" key="1">
    <source>
        <dbReference type="Pfam" id="PF13037"/>
    </source>
</evidence>
<evidence type="ECO:0000313" key="2">
    <source>
        <dbReference type="EMBL" id="ARK30673.1"/>
    </source>
</evidence>
<dbReference type="KEGG" id="bkw:BkAM31D_12995"/>
<sequence>MFFLNKRWYNTEVIITNNDAIGDLRMDFDIQYLSFFVLQVDGQGEQADKAFKHYQTLDQASYEESTLKDFLDGELMKVAKRKVERNPKSDQVPTKIGRFIVEPGYNLDTNPNYNMFNRIRTAQTSEDFKDNSEQLVRAYMDTSAIRGGALLVLRAKFNKYFDEPFVFVLKCDFEQKVASITDEKTMIRHVERAITTKNMKSIQYPYMPEEGMLEEWELKIHQSSHARYFEDFLKFVEYHQSMPEIVKTQVIQMAQQHIAETYQEESPERQQEEEYIEAWSNTPVREMQEKWTPEQVVEASAPIIEHQPEIELKLKLDHIDVKAMLSDFGVSLHIAKVNGKYVIVIEGDSFTFEKGVSPVEFLKPEPLDEVLKKIGR</sequence>